<dbReference type="Proteomes" id="UP000642144">
    <property type="component" value="Unassembled WGS sequence"/>
</dbReference>
<feature type="transmembrane region" description="Helical" evidence="1">
    <location>
        <begin position="73"/>
        <end position="92"/>
    </location>
</feature>
<proteinExistence type="predicted"/>
<feature type="transmembrane region" description="Helical" evidence="1">
    <location>
        <begin position="46"/>
        <end position="66"/>
    </location>
</feature>
<evidence type="ECO:0000313" key="3">
    <source>
        <dbReference type="Proteomes" id="UP000642144"/>
    </source>
</evidence>
<sequence length="94" mass="9490">MMQILMHYRLAVASRALAAVGGGYAVSSLAVTALALILPGHAVDRVVAATLTGLVVMPCAVMWCFAASTALKAWLGLLAAGLLLGAIIWLGGGV</sequence>
<dbReference type="Pfam" id="PF12365">
    <property type="entry name" value="DUF3649"/>
    <property type="match status" value="1"/>
</dbReference>
<evidence type="ECO:0000313" key="2">
    <source>
        <dbReference type="EMBL" id="MYN25334.1"/>
    </source>
</evidence>
<dbReference type="InterPro" id="IPR022109">
    <property type="entry name" value="DUF3649"/>
</dbReference>
<evidence type="ECO:0000256" key="1">
    <source>
        <dbReference type="SAM" id="Phobius"/>
    </source>
</evidence>
<organism evidence="2 3">
    <name type="scientific">Duganella levis</name>
    <dbReference type="NCBI Taxonomy" id="2692169"/>
    <lineage>
        <taxon>Bacteria</taxon>
        <taxon>Pseudomonadati</taxon>
        <taxon>Pseudomonadota</taxon>
        <taxon>Betaproteobacteria</taxon>
        <taxon>Burkholderiales</taxon>
        <taxon>Oxalobacteraceae</taxon>
        <taxon>Telluria group</taxon>
        <taxon>Duganella</taxon>
    </lineage>
</organism>
<protein>
    <submittedName>
        <fullName evidence="2">DUF3649 domain-containing protein</fullName>
    </submittedName>
</protein>
<keyword evidence="1" id="KW-0472">Membrane</keyword>
<reference evidence="2 3" key="1">
    <citation type="submission" date="2019-12" db="EMBL/GenBank/DDBJ databases">
        <title>Novel species isolated from a subtropical stream in China.</title>
        <authorList>
            <person name="Lu H."/>
        </authorList>
    </citation>
    <scope>NUCLEOTIDE SEQUENCE [LARGE SCALE GENOMIC DNA]</scope>
    <source>
        <strain evidence="2 3">CY42W</strain>
    </source>
</reference>
<name>A0ABW9VUP8_9BURK</name>
<keyword evidence="3" id="KW-1185">Reference proteome</keyword>
<accession>A0ABW9VUP8</accession>
<gene>
    <name evidence="2" type="ORF">GTP69_02825</name>
</gene>
<comment type="caution">
    <text evidence="2">The sequence shown here is derived from an EMBL/GenBank/DDBJ whole genome shotgun (WGS) entry which is preliminary data.</text>
</comment>
<keyword evidence="1" id="KW-0812">Transmembrane</keyword>
<keyword evidence="1" id="KW-1133">Transmembrane helix</keyword>
<dbReference type="EMBL" id="WWCT01000001">
    <property type="protein sequence ID" value="MYN25334.1"/>
    <property type="molecule type" value="Genomic_DNA"/>
</dbReference>
<dbReference type="RefSeq" id="WP_161053425.1">
    <property type="nucleotide sequence ID" value="NZ_WWCT01000001.1"/>
</dbReference>